<reference evidence="3 4" key="1">
    <citation type="submission" date="2018-04" db="EMBL/GenBank/DDBJ databases">
        <title>Chitinophaga fuyangensis sp. nov., isolated from soil in a chemical factory.</title>
        <authorList>
            <person name="Chen K."/>
        </authorList>
    </citation>
    <scope>NUCLEOTIDE SEQUENCE [LARGE SCALE GENOMIC DNA]</scope>
    <source>
        <strain evidence="3 4">LY-1</strain>
    </source>
</reference>
<feature type="signal peptide" evidence="1">
    <location>
        <begin position="1"/>
        <end position="19"/>
    </location>
</feature>
<dbReference type="Gene3D" id="2.40.128.270">
    <property type="match status" value="1"/>
</dbReference>
<dbReference type="Pfam" id="PF03724">
    <property type="entry name" value="META"/>
    <property type="match status" value="1"/>
</dbReference>
<protein>
    <recommendedName>
        <fullName evidence="2">DUF306 domain-containing protein</fullName>
    </recommendedName>
</protein>
<comment type="caution">
    <text evidence="3">The sequence shown here is derived from an EMBL/GenBank/DDBJ whole genome shotgun (WGS) entry which is preliminary data.</text>
</comment>
<evidence type="ECO:0000313" key="3">
    <source>
        <dbReference type="EMBL" id="PUZ23317.1"/>
    </source>
</evidence>
<dbReference type="PANTHER" id="PTHR35535">
    <property type="entry name" value="HEAT SHOCK PROTEIN HSLJ"/>
    <property type="match status" value="1"/>
</dbReference>
<dbReference type="RefSeq" id="WP_108689061.1">
    <property type="nucleotide sequence ID" value="NZ_QCYK01000003.1"/>
</dbReference>
<dbReference type="Proteomes" id="UP000244450">
    <property type="component" value="Unassembled WGS sequence"/>
</dbReference>
<organism evidence="3 4">
    <name type="scientific">Chitinophaga parva</name>
    <dbReference type="NCBI Taxonomy" id="2169414"/>
    <lineage>
        <taxon>Bacteria</taxon>
        <taxon>Pseudomonadati</taxon>
        <taxon>Bacteroidota</taxon>
        <taxon>Chitinophagia</taxon>
        <taxon>Chitinophagales</taxon>
        <taxon>Chitinophagaceae</taxon>
        <taxon>Chitinophaga</taxon>
    </lineage>
</organism>
<gene>
    <name evidence="3" type="ORF">DCC81_23310</name>
</gene>
<keyword evidence="1" id="KW-0732">Signal</keyword>
<accession>A0A2T7BE11</accession>
<dbReference type="PANTHER" id="PTHR35535:SF2">
    <property type="entry name" value="DUF306 DOMAIN-CONTAINING PROTEIN"/>
    <property type="match status" value="1"/>
</dbReference>
<sequence length="149" mass="16184">MKRMFVMGCLLAAVSTWTACSHSKSATGATSNATSENPSLLYDKDWRLVSMQGELVDTAGMHRIPAIRFGKSDHRVSGNGGCNGMGGTFTVTGDKLHFSPLISTKMACPNLDVENKYFKLLDQATRFEVSEGRLELFNDSGSILLFANP</sequence>
<dbReference type="InterPro" id="IPR005184">
    <property type="entry name" value="DUF306_Meta_HslJ"/>
</dbReference>
<feature type="chain" id="PRO_5015730818" description="DUF306 domain-containing protein" evidence="1">
    <location>
        <begin position="20"/>
        <end position="149"/>
    </location>
</feature>
<dbReference type="PROSITE" id="PS51257">
    <property type="entry name" value="PROKAR_LIPOPROTEIN"/>
    <property type="match status" value="1"/>
</dbReference>
<name>A0A2T7BE11_9BACT</name>
<evidence type="ECO:0000256" key="1">
    <source>
        <dbReference type="SAM" id="SignalP"/>
    </source>
</evidence>
<keyword evidence="4" id="KW-1185">Reference proteome</keyword>
<evidence type="ECO:0000259" key="2">
    <source>
        <dbReference type="Pfam" id="PF03724"/>
    </source>
</evidence>
<dbReference type="InterPro" id="IPR053147">
    <property type="entry name" value="Hsp_HslJ-like"/>
</dbReference>
<evidence type="ECO:0000313" key="4">
    <source>
        <dbReference type="Proteomes" id="UP000244450"/>
    </source>
</evidence>
<dbReference type="EMBL" id="QCYK01000003">
    <property type="protein sequence ID" value="PUZ23317.1"/>
    <property type="molecule type" value="Genomic_DNA"/>
</dbReference>
<feature type="domain" description="DUF306" evidence="2">
    <location>
        <begin position="41"/>
        <end position="146"/>
    </location>
</feature>
<proteinExistence type="predicted"/>
<dbReference type="InterPro" id="IPR038670">
    <property type="entry name" value="HslJ-like_sf"/>
</dbReference>
<dbReference type="AlphaFoldDB" id="A0A2T7BE11"/>
<dbReference type="OrthoDB" id="5348860at2"/>